<reference evidence="12" key="1">
    <citation type="journal article" date="2012" name="Nat. Biotechnol.">
        <title>Draft genome sequence of pigeonpea (Cajanus cajan), an orphan legume crop of resource-poor farmers.</title>
        <authorList>
            <person name="Varshney R.K."/>
            <person name="Chen W."/>
            <person name="Li Y."/>
            <person name="Bharti A.K."/>
            <person name="Saxena R.K."/>
            <person name="Schlueter J.A."/>
            <person name="Donoghue M.T."/>
            <person name="Azam S."/>
            <person name="Fan G."/>
            <person name="Whaley A.M."/>
            <person name="Farmer A.D."/>
            <person name="Sheridan J."/>
            <person name="Iwata A."/>
            <person name="Tuteja R."/>
            <person name="Penmetsa R.V."/>
            <person name="Wu W."/>
            <person name="Upadhyaya H.D."/>
            <person name="Yang S.P."/>
            <person name="Shah T."/>
            <person name="Saxena K.B."/>
            <person name="Michael T."/>
            <person name="McCombie W.R."/>
            <person name="Yang B."/>
            <person name="Zhang G."/>
            <person name="Yang H."/>
            <person name="Wang J."/>
            <person name="Spillane C."/>
            <person name="Cook D.R."/>
            <person name="May G.D."/>
            <person name="Xu X."/>
            <person name="Jackson S.A."/>
        </authorList>
    </citation>
    <scope>NUCLEOTIDE SEQUENCE [LARGE SCALE GENOMIC DNA]</scope>
</reference>
<dbReference type="InterPro" id="IPR001969">
    <property type="entry name" value="Aspartic_peptidase_AS"/>
</dbReference>
<dbReference type="AlphaFoldDB" id="A0A151RBM5"/>
<keyword evidence="6" id="KW-0378">Hydrolase</keyword>
<keyword evidence="7" id="KW-0695">RNA-directed DNA polymerase</keyword>
<dbReference type="PANTHER" id="PTHR24559">
    <property type="entry name" value="TRANSPOSON TY3-I GAG-POL POLYPROTEIN"/>
    <property type="match status" value="1"/>
</dbReference>
<dbReference type="Gramene" id="C.cajan_41037.t">
    <property type="protein sequence ID" value="C.cajan_41037.t"/>
    <property type="gene ID" value="C.cajan_41037"/>
</dbReference>
<dbReference type="PROSITE" id="PS50878">
    <property type="entry name" value="RT_POL"/>
    <property type="match status" value="1"/>
</dbReference>
<evidence type="ECO:0000259" key="11">
    <source>
        <dbReference type="PROSITE" id="PS50878"/>
    </source>
</evidence>
<evidence type="ECO:0000313" key="12">
    <source>
        <dbReference type="EMBL" id="KYP39893.1"/>
    </source>
</evidence>
<keyword evidence="3" id="KW-0548">Nucleotidyltransferase</keyword>
<evidence type="ECO:0000256" key="6">
    <source>
        <dbReference type="ARBA" id="ARBA00022801"/>
    </source>
</evidence>
<feature type="region of interest" description="Disordered" evidence="9">
    <location>
        <begin position="1"/>
        <end position="25"/>
    </location>
</feature>
<feature type="domain" description="CCHC-type" evidence="10">
    <location>
        <begin position="279"/>
        <end position="294"/>
    </location>
</feature>
<dbReference type="GO" id="GO:0004519">
    <property type="term" value="F:endonuclease activity"/>
    <property type="evidence" value="ECO:0007669"/>
    <property type="project" value="UniProtKB-KW"/>
</dbReference>
<gene>
    <name evidence="12" type="ORF">KK1_038789</name>
</gene>
<organism evidence="12 13">
    <name type="scientific">Cajanus cajan</name>
    <name type="common">Pigeon pea</name>
    <name type="synonym">Cajanus indicus</name>
    <dbReference type="NCBI Taxonomy" id="3821"/>
    <lineage>
        <taxon>Eukaryota</taxon>
        <taxon>Viridiplantae</taxon>
        <taxon>Streptophyta</taxon>
        <taxon>Embryophyta</taxon>
        <taxon>Tracheophyta</taxon>
        <taxon>Spermatophyta</taxon>
        <taxon>Magnoliopsida</taxon>
        <taxon>eudicotyledons</taxon>
        <taxon>Gunneridae</taxon>
        <taxon>Pentapetalae</taxon>
        <taxon>rosids</taxon>
        <taxon>fabids</taxon>
        <taxon>Fabales</taxon>
        <taxon>Fabaceae</taxon>
        <taxon>Papilionoideae</taxon>
        <taxon>50 kb inversion clade</taxon>
        <taxon>NPAAA clade</taxon>
        <taxon>indigoferoid/millettioid clade</taxon>
        <taxon>Phaseoleae</taxon>
        <taxon>Cajanus</taxon>
    </lineage>
</organism>
<proteinExistence type="predicted"/>
<sequence length="781" mass="89120">MITQWLKRDGDNNSHKANDPPKIPPPPIVLSDDYRLAARKVELPSFDGTDPRGWIVRAEMYFRVHGTPPETKIPLAQLSMEGHVIHWFSLLWKGDPGLSWKRLREALLDRFRDTNIRNPYEQLAALTQEHSVAEFIEEFEFLSSQVPCLNVPQAIGYFMHGLKSEIRRWVRIHHPETINKAISLTRDVECAIYGKSDSKGNISNQKSMVNNGLNSLKSGVAFSNQKSALYQQNNSQNWKHEPKSHGSGFVTSRLGDTRSRGIRHLSAQELFDRKKKGLCFRCGQQYHHMHQCPEKQVKLTLLAEDEVFNEEGEIESAKGDNDETLEEVKCTAMSLFHSTKEAVSSPKVMKLKGQLNGLPILILVDSGASHNFVSRRVVKALNLPVQDTSSVAIRLGDGHRVLTKGTCNLKVDLGPMEASVTAYVFDLGGFDLILGIKWMETLGLVQTDWGQMTMTFYNKNELITLCGIKLKVATATSSLHNLIASKRLSFDKLFWNIQVQDQEVVQYGDLSQEQHEKIQQLIAQFPIVFTEAQGLPPHRDNDNAIVLQAGKGPISVRPYRYPHHHKDEIEQQVLELLQKGLIRASNSSFSSQVILVKKKDNSWRMCVDYRALNNVTIPDKYPIPVVEELLDELHGTWVFSKLDLKSGFNQIRVKNEDIHKTAFQTHNGHYEYLVMPFGLMNAPATFQSTMNDVFRSYLRKFVPMFFDDILVYSPNWETHLLHLAKVLQLLKINRLVVNKKKCSFDRKSIDYLGHQISGEGVSMDQDPLFISHFWRELFLLQ</sequence>
<dbReference type="Gene3D" id="3.10.10.10">
    <property type="entry name" value="HIV Type 1 Reverse Transcriptase, subunit A, domain 1"/>
    <property type="match status" value="1"/>
</dbReference>
<keyword evidence="1" id="KW-0645">Protease</keyword>
<dbReference type="InterPro" id="IPR043128">
    <property type="entry name" value="Rev_trsase/Diguanyl_cyclase"/>
</dbReference>
<dbReference type="GO" id="GO:0003676">
    <property type="term" value="F:nucleic acid binding"/>
    <property type="evidence" value="ECO:0007669"/>
    <property type="project" value="InterPro"/>
</dbReference>
<keyword evidence="8" id="KW-0479">Metal-binding</keyword>
<accession>A0A151RBM5</accession>
<dbReference type="Pfam" id="PF00078">
    <property type="entry name" value="RVT_1"/>
    <property type="match status" value="1"/>
</dbReference>
<dbReference type="InterPro" id="IPR005162">
    <property type="entry name" value="Retrotrans_gag_dom"/>
</dbReference>
<keyword evidence="13" id="KW-1185">Reference proteome</keyword>
<dbReference type="Pfam" id="PF13650">
    <property type="entry name" value="Asp_protease_2"/>
    <property type="match status" value="1"/>
</dbReference>
<dbReference type="Pfam" id="PF03732">
    <property type="entry name" value="Retrotrans_gag"/>
    <property type="match status" value="1"/>
</dbReference>
<dbReference type="Proteomes" id="UP000075243">
    <property type="component" value="Unassembled WGS sequence"/>
</dbReference>
<feature type="region of interest" description="Disordered" evidence="9">
    <location>
        <begin position="234"/>
        <end position="254"/>
    </location>
</feature>
<dbReference type="FunFam" id="3.10.10.10:FF:000007">
    <property type="entry name" value="Retrovirus-related Pol polyprotein from transposon 17.6-like Protein"/>
    <property type="match status" value="1"/>
</dbReference>
<evidence type="ECO:0000256" key="7">
    <source>
        <dbReference type="ARBA" id="ARBA00022918"/>
    </source>
</evidence>
<dbReference type="PROSITE" id="PS50158">
    <property type="entry name" value="ZF_CCHC"/>
    <property type="match status" value="1"/>
</dbReference>
<evidence type="ECO:0000256" key="1">
    <source>
        <dbReference type="ARBA" id="ARBA00022670"/>
    </source>
</evidence>
<feature type="domain" description="Reverse transcriptase" evidence="11">
    <location>
        <begin position="577"/>
        <end position="756"/>
    </location>
</feature>
<feature type="compositionally biased region" description="Basic and acidic residues" evidence="9">
    <location>
        <begin position="1"/>
        <end position="19"/>
    </location>
</feature>
<keyword evidence="2" id="KW-0808">Transferase</keyword>
<dbReference type="Gene3D" id="2.40.70.10">
    <property type="entry name" value="Acid Proteases"/>
    <property type="match status" value="1"/>
</dbReference>
<dbReference type="InterPro" id="IPR053134">
    <property type="entry name" value="RNA-dir_DNA_polymerase"/>
</dbReference>
<dbReference type="GO" id="GO:0006508">
    <property type="term" value="P:proteolysis"/>
    <property type="evidence" value="ECO:0007669"/>
    <property type="project" value="UniProtKB-KW"/>
</dbReference>
<dbReference type="EMBL" id="KQ483873">
    <property type="protein sequence ID" value="KYP39893.1"/>
    <property type="molecule type" value="Genomic_DNA"/>
</dbReference>
<name>A0A151RBM5_CAJCA</name>
<evidence type="ECO:0000256" key="2">
    <source>
        <dbReference type="ARBA" id="ARBA00022679"/>
    </source>
</evidence>
<dbReference type="SUPFAM" id="SSF56672">
    <property type="entry name" value="DNA/RNA polymerases"/>
    <property type="match status" value="1"/>
</dbReference>
<evidence type="ECO:0000256" key="4">
    <source>
        <dbReference type="ARBA" id="ARBA00022722"/>
    </source>
</evidence>
<dbReference type="GO" id="GO:0003964">
    <property type="term" value="F:RNA-directed DNA polymerase activity"/>
    <property type="evidence" value="ECO:0007669"/>
    <property type="project" value="UniProtKB-KW"/>
</dbReference>
<dbReference type="InterPro" id="IPR001878">
    <property type="entry name" value="Znf_CCHC"/>
</dbReference>
<evidence type="ECO:0000256" key="8">
    <source>
        <dbReference type="PROSITE-ProRule" id="PRU00047"/>
    </source>
</evidence>
<evidence type="ECO:0000256" key="9">
    <source>
        <dbReference type="SAM" id="MobiDB-lite"/>
    </source>
</evidence>
<dbReference type="SUPFAM" id="SSF50630">
    <property type="entry name" value="Acid proteases"/>
    <property type="match status" value="1"/>
</dbReference>
<evidence type="ECO:0000259" key="10">
    <source>
        <dbReference type="PROSITE" id="PS50158"/>
    </source>
</evidence>
<dbReference type="CDD" id="cd01647">
    <property type="entry name" value="RT_LTR"/>
    <property type="match status" value="1"/>
</dbReference>
<dbReference type="GO" id="GO:0008270">
    <property type="term" value="F:zinc ion binding"/>
    <property type="evidence" value="ECO:0007669"/>
    <property type="project" value="UniProtKB-KW"/>
</dbReference>
<dbReference type="PROSITE" id="PS00141">
    <property type="entry name" value="ASP_PROTEASE"/>
    <property type="match status" value="1"/>
</dbReference>
<keyword evidence="8" id="KW-0862">Zinc</keyword>
<evidence type="ECO:0000313" key="13">
    <source>
        <dbReference type="Proteomes" id="UP000075243"/>
    </source>
</evidence>
<evidence type="ECO:0000256" key="5">
    <source>
        <dbReference type="ARBA" id="ARBA00022759"/>
    </source>
</evidence>
<dbReference type="InterPro" id="IPR000477">
    <property type="entry name" value="RT_dom"/>
</dbReference>
<dbReference type="GO" id="GO:0004190">
    <property type="term" value="F:aspartic-type endopeptidase activity"/>
    <property type="evidence" value="ECO:0007669"/>
    <property type="project" value="InterPro"/>
</dbReference>
<evidence type="ECO:0000256" key="3">
    <source>
        <dbReference type="ARBA" id="ARBA00022695"/>
    </source>
</evidence>
<keyword evidence="5" id="KW-0255">Endonuclease</keyword>
<dbReference type="CDD" id="cd00303">
    <property type="entry name" value="retropepsin_like"/>
    <property type="match status" value="1"/>
</dbReference>
<keyword evidence="8" id="KW-0863">Zinc-finger</keyword>
<protein>
    <submittedName>
        <fullName evidence="12">Retrovirus-related Pol polyprotein from transposon 297 family</fullName>
    </submittedName>
</protein>
<dbReference type="InterPro" id="IPR043502">
    <property type="entry name" value="DNA/RNA_pol_sf"/>
</dbReference>
<keyword evidence="4" id="KW-0540">Nuclease</keyword>
<dbReference type="InterPro" id="IPR021109">
    <property type="entry name" value="Peptidase_aspartic_dom_sf"/>
</dbReference>
<dbReference type="Gene3D" id="3.30.70.270">
    <property type="match status" value="1"/>
</dbReference>
<dbReference type="PANTHER" id="PTHR24559:SF441">
    <property type="entry name" value="NUCLEOTIDYLTRANSFERASE, RIBONUCLEASE H"/>
    <property type="match status" value="1"/>
</dbReference>